<dbReference type="EMBL" id="ABXU01000061">
    <property type="protein sequence ID" value="EEB33114.1"/>
    <property type="molecule type" value="Genomic_DNA"/>
</dbReference>
<comment type="caution">
    <text evidence="2">The sequence shown here is derived from an EMBL/GenBank/DDBJ whole genome shotgun (WGS) entry which is preliminary data.</text>
</comment>
<dbReference type="RefSeq" id="WP_006007205.1">
    <property type="nucleotide sequence ID" value="NZ_DS996359.1"/>
</dbReference>
<protein>
    <recommendedName>
        <fullName evidence="4">C-type lysozyme inhibitor domain-containing protein</fullName>
    </recommendedName>
</protein>
<accession>B6WV65</accession>
<dbReference type="AlphaFoldDB" id="B6WV65"/>
<keyword evidence="1" id="KW-0732">Signal</keyword>
<reference evidence="2 3" key="1">
    <citation type="submission" date="2008-10" db="EMBL/GenBank/DDBJ databases">
        <title>Draft genome sequence of Desulvovibrio piger (ATCC 29098).</title>
        <authorList>
            <person name="Sudarsanam P."/>
            <person name="Ley R."/>
            <person name="Guruge J."/>
            <person name="Turnbaugh P.J."/>
            <person name="Mahowald M."/>
            <person name="Liep D."/>
            <person name="Gordon J."/>
        </authorList>
    </citation>
    <scope>NUCLEOTIDE SEQUENCE [LARGE SCALE GENOMIC DNA]</scope>
    <source>
        <strain evidence="2 3">ATCC 29098</strain>
    </source>
</reference>
<organism evidence="2 3">
    <name type="scientific">Desulfovibrio piger ATCC 29098</name>
    <dbReference type="NCBI Taxonomy" id="411464"/>
    <lineage>
        <taxon>Bacteria</taxon>
        <taxon>Pseudomonadati</taxon>
        <taxon>Thermodesulfobacteriota</taxon>
        <taxon>Desulfovibrionia</taxon>
        <taxon>Desulfovibrionales</taxon>
        <taxon>Desulfovibrionaceae</taxon>
        <taxon>Desulfovibrio</taxon>
    </lineage>
</organism>
<sequence>MKNLLFILAVAALLGAQASPAAAHSALLNCFDNADGTFTCQGGYSDGSSATGIRIVVRDSSGVVLQEARLDSNSEVTLNRPQGDFSVLFDGGAGHSVEVRGDSLVR</sequence>
<dbReference type="OrthoDB" id="363007at2"/>
<evidence type="ECO:0000313" key="2">
    <source>
        <dbReference type="EMBL" id="EEB33114.1"/>
    </source>
</evidence>
<evidence type="ECO:0000313" key="3">
    <source>
        <dbReference type="Proteomes" id="UP000003676"/>
    </source>
</evidence>
<dbReference type="Proteomes" id="UP000003676">
    <property type="component" value="Unassembled WGS sequence"/>
</dbReference>
<proteinExistence type="predicted"/>
<evidence type="ECO:0000256" key="1">
    <source>
        <dbReference type="SAM" id="SignalP"/>
    </source>
</evidence>
<feature type="signal peptide" evidence="1">
    <location>
        <begin position="1"/>
        <end position="23"/>
    </location>
</feature>
<dbReference type="HOGENOM" id="CLU_148087_1_0_7"/>
<gene>
    <name evidence="2" type="ORF">DESPIG_01981</name>
</gene>
<reference evidence="2 3" key="2">
    <citation type="submission" date="2008-10" db="EMBL/GenBank/DDBJ databases">
        <authorList>
            <person name="Fulton L."/>
            <person name="Clifton S."/>
            <person name="Fulton B."/>
            <person name="Xu J."/>
            <person name="Minx P."/>
            <person name="Pepin K.H."/>
            <person name="Johnson M."/>
            <person name="Bhonagiri V."/>
            <person name="Nash W.E."/>
            <person name="Mardis E.R."/>
            <person name="Wilson R.K."/>
        </authorList>
    </citation>
    <scope>NUCLEOTIDE SEQUENCE [LARGE SCALE GENOMIC DNA]</scope>
    <source>
        <strain evidence="2 3">ATCC 29098</strain>
    </source>
</reference>
<name>B6WV65_9BACT</name>
<feature type="chain" id="PRO_5002852299" description="C-type lysozyme inhibitor domain-containing protein" evidence="1">
    <location>
        <begin position="24"/>
        <end position="106"/>
    </location>
</feature>
<dbReference type="eggNOG" id="ENOG5032Z13">
    <property type="taxonomic scope" value="Bacteria"/>
</dbReference>
<evidence type="ECO:0008006" key="4">
    <source>
        <dbReference type="Google" id="ProtNLM"/>
    </source>
</evidence>